<organism evidence="2 3">
    <name type="scientific">Chryseobacterium tagetis</name>
    <dbReference type="NCBI Taxonomy" id="2801334"/>
    <lineage>
        <taxon>Bacteria</taxon>
        <taxon>Pseudomonadati</taxon>
        <taxon>Bacteroidota</taxon>
        <taxon>Flavobacteriia</taxon>
        <taxon>Flavobacteriales</taxon>
        <taxon>Weeksellaceae</taxon>
        <taxon>Chryseobacterium group</taxon>
        <taxon>Chryseobacterium</taxon>
    </lineage>
</organism>
<feature type="signal peptide" evidence="1">
    <location>
        <begin position="1"/>
        <end position="19"/>
    </location>
</feature>
<proteinExistence type="predicted"/>
<dbReference type="EMBL" id="JAERSE020000001">
    <property type="protein sequence ID" value="MCA6066498.1"/>
    <property type="molecule type" value="Genomic_DNA"/>
</dbReference>
<name>A0ABS7ZZ91_9FLAO</name>
<keyword evidence="1" id="KW-0732">Signal</keyword>
<evidence type="ECO:0000256" key="1">
    <source>
        <dbReference type="SAM" id="SignalP"/>
    </source>
</evidence>
<protein>
    <submittedName>
        <fullName evidence="2">Uncharacterized protein</fullName>
    </submittedName>
</protein>
<keyword evidence="3" id="KW-1185">Reference proteome</keyword>
<evidence type="ECO:0000313" key="2">
    <source>
        <dbReference type="EMBL" id="MCA6066498.1"/>
    </source>
</evidence>
<evidence type="ECO:0000313" key="3">
    <source>
        <dbReference type="Proteomes" id="UP000618240"/>
    </source>
</evidence>
<reference evidence="2 3" key="1">
    <citation type="submission" date="2021-09" db="EMBL/GenBank/DDBJ databases">
        <title>Genome sequencing and assembly of Chryseobacterium sp. RG1.</title>
        <authorList>
            <person name="Chhetri G."/>
        </authorList>
    </citation>
    <scope>NUCLEOTIDE SEQUENCE [LARGE SCALE GENOMIC DNA]</scope>
    <source>
        <strain evidence="2 3">RG1</strain>
    </source>
</reference>
<sequence length="70" mass="7350">MKKLLLLSLSLSVCFTLSAQVLESDNYNSYTLGNVSASMSAAGQGGMNLYNGAIANYQIVAGDATHANYL</sequence>
<gene>
    <name evidence="2" type="ORF">JI747_004855</name>
</gene>
<feature type="chain" id="PRO_5045444804" evidence="1">
    <location>
        <begin position="20"/>
        <end position="70"/>
    </location>
</feature>
<comment type="caution">
    <text evidence="2">The sequence shown here is derived from an EMBL/GenBank/DDBJ whole genome shotgun (WGS) entry which is preliminary data.</text>
</comment>
<dbReference type="Proteomes" id="UP000618240">
    <property type="component" value="Unassembled WGS sequence"/>
</dbReference>
<dbReference type="RefSeq" id="WP_225686669.1">
    <property type="nucleotide sequence ID" value="NZ_JAERSE020000001.1"/>
</dbReference>
<accession>A0ABS7ZZ91</accession>